<sequence>MLHRSTIEKVHPKRNFQINVARVYTCGLIEGLIHGSPWWKVSRLITGEVTEHNPILRCHIRASQPAVRRDYWRFQPRRQQPAPDGQLATSRLSINDSLAEDVGISPATLFHTLPSPAYFLFFIFFWGSTVYEAMRIFLKNRLLKLDYGANSTATNACVALWRNFLDLVKLIVCTRRRNILEVELRQGFRKVCSNREWTVVGDLSQECGSQLDKKSILGASRNQSENRLARLLCGVARLKHRKQSSLGAVHGKVSNFESPAPDLHVFTLYNLPHYGKLSLPRALSLCSCLGQCSLYREQPLTRYLVESEGTWAVLDIEVLRAEEGETGDPRENPPTSGIVRHDSHMRKSGVTRLGFKPDRLGGRRADLPLSHQDTFLFDWGPIVIKYSDTERPGFAGRHSRQGTFKTTQPRKWYFGVQLVLEYFREKHLRTQPPIGCRDDLDVGLKSDWLLRAAEYFLLANLPADSQPSPGALGGGATARQSRRDLATARHAAGTADVTRSSCGPPGSSTTDFVVELAVTGVSPRRQCARTRLPRRRRRGPISLAYTVSVKDRLCAPRESLHLLVLHNFFFLFSNKSVKCTYELGTGSKCVSGPSPMYLQELRSRKKACIAAGMYCAAMANYASEPGSIPGGVTRGLSRVGIVPDDATGRRVFSAVSSFPSTAAPCSLRLTLIGSQDFTVKSRPNLFTRSRNWRGDLTNGSRVSLATAYCENYPTCCAVGWEVGNQALTGELRYDSLLTKYIFLACAAKTSASTTPGLEPGRGLESAVAASHAVLLWPVSLAAPRAEASRRSVERNFPLTDSARSPRSGSEHMCANSSGEFARSTGNAVRLRAATPRDVSHRKHPSSRRECAPVDRFRALSRSAICFTPAPKTRLCVNGASEVPAGFEFNYLQARLCIFMYKYADIDCTLGVCCHSERRPSGQRSPGGVKHRVDQWLKLYKHICLEFQNASKRIREFLRSLHITVAEHRAYSSLALPTKEVLCRLKYSTHHKMSRLQHLKPSISCVGLCISAYHRPIGPGYTGHAYSTIQRLLLAGHRPMKPRVDCVPINASRQMAVFRTWESCRTMPRFSLGHLPFLPLLHSGTAPSSLHLSLIGSQDLDVKSRPNFSTPLPRALRSQSENGHPDPEYTTVHMTFGKFIFSGNCTPEVLISTIKVQFGLLVTLTLNCYYWLKESFTSCHKYSQPLRAVSSTHHVARYYVTVACSELLQGKLVLAHACAFSVHAAGNNNHCGVQRDWMYVDQSDLKCRTTF</sequence>
<accession>A0ABQ9IN84</accession>
<comment type="caution">
    <text evidence="2">The sequence shown here is derived from an EMBL/GenBank/DDBJ whole genome shotgun (WGS) entry which is preliminary data.</text>
</comment>
<evidence type="ECO:0000313" key="3">
    <source>
        <dbReference type="Proteomes" id="UP001159363"/>
    </source>
</evidence>
<keyword evidence="3" id="KW-1185">Reference proteome</keyword>
<name>A0ABQ9IN84_9NEOP</name>
<reference evidence="2 3" key="1">
    <citation type="submission" date="2023-02" db="EMBL/GenBank/DDBJ databases">
        <title>LHISI_Scaffold_Assembly.</title>
        <authorList>
            <person name="Stuart O.P."/>
            <person name="Cleave R."/>
            <person name="Magrath M.J.L."/>
            <person name="Mikheyev A.S."/>
        </authorList>
    </citation>
    <scope>NUCLEOTIDE SEQUENCE [LARGE SCALE GENOMIC DNA]</scope>
    <source>
        <strain evidence="2">Daus_M_001</strain>
        <tissue evidence="2">Leg muscle</tissue>
    </source>
</reference>
<evidence type="ECO:0000313" key="2">
    <source>
        <dbReference type="EMBL" id="KAJ8898114.1"/>
    </source>
</evidence>
<proteinExistence type="predicted"/>
<feature type="compositionally biased region" description="Polar residues" evidence="1">
    <location>
        <begin position="497"/>
        <end position="506"/>
    </location>
</feature>
<feature type="region of interest" description="Disordered" evidence="1">
    <location>
        <begin position="791"/>
        <end position="826"/>
    </location>
</feature>
<gene>
    <name evidence="2" type="ORF">PR048_003474</name>
</gene>
<organism evidence="2 3">
    <name type="scientific">Dryococelus australis</name>
    <dbReference type="NCBI Taxonomy" id="614101"/>
    <lineage>
        <taxon>Eukaryota</taxon>
        <taxon>Metazoa</taxon>
        <taxon>Ecdysozoa</taxon>
        <taxon>Arthropoda</taxon>
        <taxon>Hexapoda</taxon>
        <taxon>Insecta</taxon>
        <taxon>Pterygota</taxon>
        <taxon>Neoptera</taxon>
        <taxon>Polyneoptera</taxon>
        <taxon>Phasmatodea</taxon>
        <taxon>Verophasmatodea</taxon>
        <taxon>Anareolatae</taxon>
        <taxon>Phasmatidae</taxon>
        <taxon>Eurycanthinae</taxon>
        <taxon>Dryococelus</taxon>
    </lineage>
</organism>
<dbReference type="Proteomes" id="UP001159363">
    <property type="component" value="Chromosome 1"/>
</dbReference>
<dbReference type="EMBL" id="JARBHB010000001">
    <property type="protein sequence ID" value="KAJ8898114.1"/>
    <property type="molecule type" value="Genomic_DNA"/>
</dbReference>
<protein>
    <submittedName>
        <fullName evidence="2">Uncharacterized protein</fullName>
    </submittedName>
</protein>
<feature type="region of interest" description="Disordered" evidence="1">
    <location>
        <begin position="467"/>
        <end position="506"/>
    </location>
</feature>
<evidence type="ECO:0000256" key="1">
    <source>
        <dbReference type="SAM" id="MobiDB-lite"/>
    </source>
</evidence>
<feature type="region of interest" description="Disordered" evidence="1">
    <location>
        <begin position="323"/>
        <end position="343"/>
    </location>
</feature>
<feature type="compositionally biased region" description="Polar residues" evidence="1">
    <location>
        <begin position="814"/>
        <end position="826"/>
    </location>
</feature>